<evidence type="ECO:0000313" key="2">
    <source>
        <dbReference type="EMBL" id="RNE95007.1"/>
    </source>
</evidence>
<name>A0A422MP84_9TRYP</name>
<organism evidence="2 3">
    <name type="scientific">Trypanosoma conorhini</name>
    <dbReference type="NCBI Taxonomy" id="83891"/>
    <lineage>
        <taxon>Eukaryota</taxon>
        <taxon>Discoba</taxon>
        <taxon>Euglenozoa</taxon>
        <taxon>Kinetoplastea</taxon>
        <taxon>Metakinetoplastina</taxon>
        <taxon>Trypanosomatida</taxon>
        <taxon>Trypanosomatidae</taxon>
        <taxon>Trypanosoma</taxon>
    </lineage>
</organism>
<sequence length="176" mass="19179">MAVCWRRRRCSAHLGSRPFAASPCLLLLLVLLLLLLPLPPHSAAAEAVAPGTPVKVLLLKRNDLGLFNAMSNAFYAGVYASLRAHSSTAAGDVRVEIVEKEAKVADFATVLEDVMQKEQDILTLLAQFGDTPVMNVRSVLPRYDLVSFAPYAWSSVVRGWNTNVYFVRAGPAAELL</sequence>
<dbReference type="RefSeq" id="XP_029222880.1">
    <property type="nucleotide sequence ID" value="XM_029377023.1"/>
</dbReference>
<dbReference type="EMBL" id="MKKU01001554">
    <property type="protein sequence ID" value="RNE95007.1"/>
    <property type="molecule type" value="Genomic_DNA"/>
</dbReference>
<gene>
    <name evidence="2" type="ORF">Tco025E_10240</name>
</gene>
<keyword evidence="2" id="KW-0675">Receptor</keyword>
<dbReference type="OrthoDB" id="10556446at2759"/>
<comment type="caution">
    <text evidence="2">The sequence shown here is derived from an EMBL/GenBank/DDBJ whole genome shotgun (WGS) entry which is preliminary data.</text>
</comment>
<feature type="non-terminal residue" evidence="2">
    <location>
        <position position="176"/>
    </location>
</feature>
<evidence type="ECO:0000256" key="1">
    <source>
        <dbReference type="SAM" id="SignalP"/>
    </source>
</evidence>
<protein>
    <submittedName>
        <fullName evidence="2">Receptor-type adenylate cyclase</fullName>
    </submittedName>
</protein>
<feature type="chain" id="PRO_5019277844" evidence="1">
    <location>
        <begin position="46"/>
        <end position="176"/>
    </location>
</feature>
<keyword evidence="3" id="KW-1185">Reference proteome</keyword>
<proteinExistence type="predicted"/>
<feature type="signal peptide" evidence="1">
    <location>
        <begin position="1"/>
        <end position="45"/>
    </location>
</feature>
<keyword evidence="1" id="KW-0732">Signal</keyword>
<reference evidence="2 3" key="1">
    <citation type="journal article" date="2018" name="BMC Genomics">
        <title>Genomic comparison of Trypanosoma conorhini and Trypanosoma rangeli to Trypanosoma cruzi strains of high and low virulence.</title>
        <authorList>
            <person name="Bradwell K.R."/>
            <person name="Koparde V.N."/>
            <person name="Matveyev A.V."/>
            <person name="Serrano M.G."/>
            <person name="Alves J.M."/>
            <person name="Parikh H."/>
            <person name="Huang B."/>
            <person name="Lee V."/>
            <person name="Espinosa-Alvarez O."/>
            <person name="Ortiz P.A."/>
            <person name="Costa-Martins A.G."/>
            <person name="Teixeira M.M."/>
            <person name="Buck G.A."/>
        </authorList>
    </citation>
    <scope>NUCLEOTIDE SEQUENCE [LARGE SCALE GENOMIC DNA]</scope>
    <source>
        <strain evidence="2 3">025E</strain>
    </source>
</reference>
<dbReference type="GeneID" id="40323851"/>
<accession>A0A422MP84</accession>
<evidence type="ECO:0000313" key="3">
    <source>
        <dbReference type="Proteomes" id="UP000284403"/>
    </source>
</evidence>
<dbReference type="AlphaFoldDB" id="A0A422MP84"/>
<dbReference type="Proteomes" id="UP000284403">
    <property type="component" value="Unassembled WGS sequence"/>
</dbReference>